<dbReference type="Proteomes" id="UP000679779">
    <property type="component" value="Unassembled WGS sequence"/>
</dbReference>
<dbReference type="InterPro" id="IPR003033">
    <property type="entry name" value="SCP2_sterol-bd_dom"/>
</dbReference>
<dbReference type="SUPFAM" id="SSF55718">
    <property type="entry name" value="SCP-like"/>
    <property type="match status" value="1"/>
</dbReference>
<name>A0A919XDU4_9BACL</name>
<organism evidence="2 3">
    <name type="scientific">Paenibacillus albilobatus</name>
    <dbReference type="NCBI Taxonomy" id="2716884"/>
    <lineage>
        <taxon>Bacteria</taxon>
        <taxon>Bacillati</taxon>
        <taxon>Bacillota</taxon>
        <taxon>Bacilli</taxon>
        <taxon>Bacillales</taxon>
        <taxon>Paenibacillaceae</taxon>
        <taxon>Paenibacillus</taxon>
    </lineage>
</organism>
<dbReference type="GO" id="GO:0005829">
    <property type="term" value="C:cytosol"/>
    <property type="evidence" value="ECO:0007669"/>
    <property type="project" value="TreeGrafter"/>
</dbReference>
<keyword evidence="3" id="KW-1185">Reference proteome</keyword>
<dbReference type="Pfam" id="PF02036">
    <property type="entry name" value="SCP2"/>
    <property type="match status" value="1"/>
</dbReference>
<evidence type="ECO:0000313" key="3">
    <source>
        <dbReference type="Proteomes" id="UP000679779"/>
    </source>
</evidence>
<dbReference type="InterPro" id="IPR036527">
    <property type="entry name" value="SCP2_sterol-bd_dom_sf"/>
</dbReference>
<proteinExistence type="predicted"/>
<evidence type="ECO:0000313" key="2">
    <source>
        <dbReference type="EMBL" id="GIO29047.1"/>
    </source>
</evidence>
<evidence type="ECO:0000259" key="1">
    <source>
        <dbReference type="Pfam" id="PF02036"/>
    </source>
</evidence>
<reference evidence="2" key="1">
    <citation type="submission" date="2021-03" db="EMBL/GenBank/DDBJ databases">
        <title>Antimicrobial resistance genes in bacteria isolated from Japanese honey, and their potential for conferring macrolide and lincosamide resistance in the American foulbrood pathogen Paenibacillus larvae.</title>
        <authorList>
            <person name="Okamoto M."/>
            <person name="Kumagai M."/>
            <person name="Kanamori H."/>
            <person name="Takamatsu D."/>
        </authorList>
    </citation>
    <scope>NUCLEOTIDE SEQUENCE</scope>
    <source>
        <strain evidence="2">J2TS6</strain>
    </source>
</reference>
<accession>A0A919XDU4</accession>
<feature type="domain" description="SCP2" evidence="1">
    <location>
        <begin position="7"/>
        <end position="104"/>
    </location>
</feature>
<dbReference type="Gene3D" id="3.30.1050.10">
    <property type="entry name" value="SCP2 sterol-binding domain"/>
    <property type="match status" value="1"/>
</dbReference>
<protein>
    <submittedName>
        <fullName evidence="2">Sterol-binding protein</fullName>
    </submittedName>
</protein>
<sequence>MSIREELEQLAGRMNARPDEIESLHAVYQFNIGELDPIQVVFDNASVEVLEDASETADCTLTLSEKNFRKLLENDLNSTMAFMTGSLKVDGKLGLALKLQEILKQFTA</sequence>
<gene>
    <name evidence="2" type="ORF">J2TS6_01880</name>
</gene>
<dbReference type="PANTHER" id="PTHR10094">
    <property type="entry name" value="STEROL CARRIER PROTEIN 2 SCP-2 FAMILY PROTEIN"/>
    <property type="match status" value="1"/>
</dbReference>
<dbReference type="EMBL" id="BORQ01000001">
    <property type="protein sequence ID" value="GIO29047.1"/>
    <property type="molecule type" value="Genomic_DNA"/>
</dbReference>
<dbReference type="PANTHER" id="PTHR10094:SF25">
    <property type="entry name" value="SCP2 STEROL-BINDING DOMAIN-CONTAINING PROTEIN 1"/>
    <property type="match status" value="1"/>
</dbReference>
<comment type="caution">
    <text evidence="2">The sequence shown here is derived from an EMBL/GenBank/DDBJ whole genome shotgun (WGS) entry which is preliminary data.</text>
</comment>
<dbReference type="AlphaFoldDB" id="A0A919XDU4"/>
<dbReference type="RefSeq" id="WP_160041957.1">
    <property type="nucleotide sequence ID" value="NZ_BORQ01000001.1"/>
</dbReference>